<dbReference type="Proteomes" id="UP001153737">
    <property type="component" value="Chromosome 4"/>
</dbReference>
<dbReference type="GO" id="GO:0005319">
    <property type="term" value="F:lipid transporter activity"/>
    <property type="evidence" value="ECO:0007669"/>
    <property type="project" value="InterPro"/>
</dbReference>
<feature type="signal peptide" evidence="3">
    <location>
        <begin position="1"/>
        <end position="24"/>
    </location>
</feature>
<dbReference type="SUPFAM" id="SSF56968">
    <property type="entry name" value="Lipovitellin-phosvitin complex, beta-sheet shell regions"/>
    <property type="match status" value="2"/>
</dbReference>
<keyword evidence="7" id="KW-1185">Reference proteome</keyword>
<dbReference type="PANTHER" id="PTHR23345:SF36">
    <property type="entry name" value="APOLIPOPHORINS"/>
    <property type="match status" value="1"/>
</dbReference>
<dbReference type="SUPFAM" id="SSF48431">
    <property type="entry name" value="Lipovitellin-phosvitin complex, superhelical domain"/>
    <property type="match status" value="1"/>
</dbReference>
<dbReference type="InterPro" id="IPR050733">
    <property type="entry name" value="Vitellogenin/Apolipophorin"/>
</dbReference>
<organism evidence="6 7">
    <name type="scientific">Phaedon cochleariae</name>
    <name type="common">Mustard beetle</name>
    <dbReference type="NCBI Taxonomy" id="80249"/>
    <lineage>
        <taxon>Eukaryota</taxon>
        <taxon>Metazoa</taxon>
        <taxon>Ecdysozoa</taxon>
        <taxon>Arthropoda</taxon>
        <taxon>Hexapoda</taxon>
        <taxon>Insecta</taxon>
        <taxon>Pterygota</taxon>
        <taxon>Neoptera</taxon>
        <taxon>Endopterygota</taxon>
        <taxon>Coleoptera</taxon>
        <taxon>Polyphaga</taxon>
        <taxon>Cucujiformia</taxon>
        <taxon>Chrysomeloidea</taxon>
        <taxon>Chrysomelidae</taxon>
        <taxon>Chrysomelinae</taxon>
        <taxon>Chrysomelini</taxon>
        <taxon>Phaedon</taxon>
    </lineage>
</organism>
<gene>
    <name evidence="6" type="ORF">PHAECO_LOCUS8727</name>
</gene>
<dbReference type="InterPro" id="IPR001846">
    <property type="entry name" value="VWF_type-D"/>
</dbReference>
<dbReference type="InterPro" id="IPR011030">
    <property type="entry name" value="Lipovitellin_superhlx_dom"/>
</dbReference>
<evidence type="ECO:0000313" key="6">
    <source>
        <dbReference type="EMBL" id="CAG9820472.1"/>
    </source>
</evidence>
<keyword evidence="1 3" id="KW-0732">Signal</keyword>
<evidence type="ECO:0000256" key="2">
    <source>
        <dbReference type="PROSITE-ProRule" id="PRU00557"/>
    </source>
</evidence>
<dbReference type="SMART" id="SM01169">
    <property type="entry name" value="DUF1943"/>
    <property type="match status" value="1"/>
</dbReference>
<proteinExistence type="predicted"/>
<dbReference type="PROSITE" id="PS51233">
    <property type="entry name" value="VWFD"/>
    <property type="match status" value="1"/>
</dbReference>
<dbReference type="Pfam" id="PF01347">
    <property type="entry name" value="Vitellogenin_N"/>
    <property type="match status" value="1"/>
</dbReference>
<dbReference type="Gene3D" id="2.30.230.10">
    <property type="entry name" value="Lipovitellin, beta-sheet shell regions, chain A"/>
    <property type="match status" value="1"/>
</dbReference>
<dbReference type="InterPro" id="IPR015819">
    <property type="entry name" value="Lipid_transp_b-sht_shell"/>
</dbReference>
<dbReference type="Gene3D" id="1.25.10.20">
    <property type="entry name" value="Vitellinogen, superhelical"/>
    <property type="match status" value="1"/>
</dbReference>
<comment type="caution">
    <text evidence="2">Lacks conserved residue(s) required for the propagation of feature annotation.</text>
</comment>
<feature type="domain" description="VWFD" evidence="5">
    <location>
        <begin position="2825"/>
        <end position="2991"/>
    </location>
</feature>
<dbReference type="SMART" id="SM00216">
    <property type="entry name" value="VWD"/>
    <property type="match status" value="1"/>
</dbReference>
<dbReference type="InterPro" id="IPR001747">
    <property type="entry name" value="Vitellogenin_N"/>
</dbReference>
<dbReference type="SMART" id="SM00638">
    <property type="entry name" value="LPD_N"/>
    <property type="match status" value="1"/>
</dbReference>
<dbReference type="Pfam" id="PF00094">
    <property type="entry name" value="VWD"/>
    <property type="match status" value="1"/>
</dbReference>
<feature type="chain" id="PRO_5040295792" description="Apolipophorin" evidence="3">
    <location>
        <begin position="25"/>
        <end position="3388"/>
    </location>
</feature>
<dbReference type="InterPro" id="IPR015816">
    <property type="entry name" value="Vitellinogen_b-sht_N"/>
</dbReference>
<dbReference type="Gene3D" id="2.20.80.10">
    <property type="entry name" value="Lipovitellin-phosvitin complex, chain A, domain 4"/>
    <property type="match status" value="1"/>
</dbReference>
<dbReference type="Pfam" id="PF09172">
    <property type="entry name" value="Vit_open_b-sht"/>
    <property type="match status" value="1"/>
</dbReference>
<protein>
    <recommendedName>
        <fullName evidence="8">Apolipophorin</fullName>
    </recommendedName>
</protein>
<dbReference type="EMBL" id="OU896710">
    <property type="protein sequence ID" value="CAG9820472.1"/>
    <property type="molecule type" value="Genomic_DNA"/>
</dbReference>
<name>A0A9N9SHZ2_PHACE</name>
<dbReference type="PROSITE" id="PS51211">
    <property type="entry name" value="VITELLOGENIN"/>
    <property type="match status" value="1"/>
</dbReference>
<evidence type="ECO:0000256" key="1">
    <source>
        <dbReference type="ARBA" id="ARBA00022729"/>
    </source>
</evidence>
<accession>A0A9N9SHZ2</accession>
<reference evidence="6" key="1">
    <citation type="submission" date="2022-01" db="EMBL/GenBank/DDBJ databases">
        <authorList>
            <person name="King R."/>
        </authorList>
    </citation>
    <scope>NUCLEOTIDE SEQUENCE</scope>
</reference>
<evidence type="ECO:0000259" key="4">
    <source>
        <dbReference type="PROSITE" id="PS51211"/>
    </source>
</evidence>
<dbReference type="InterPro" id="IPR015255">
    <property type="entry name" value="Vitellinogen_open_b-sht"/>
</dbReference>
<dbReference type="PANTHER" id="PTHR23345">
    <property type="entry name" value="VITELLOGENIN-RELATED"/>
    <property type="match status" value="1"/>
</dbReference>
<evidence type="ECO:0008006" key="8">
    <source>
        <dbReference type="Google" id="ProtNLM"/>
    </source>
</evidence>
<evidence type="ECO:0000256" key="3">
    <source>
        <dbReference type="SAM" id="SignalP"/>
    </source>
</evidence>
<evidence type="ECO:0000259" key="5">
    <source>
        <dbReference type="PROSITE" id="PS51233"/>
    </source>
</evidence>
<sequence>MGRRGPLRLGLALAFVLVAQQSLAEDVCRTGCKGASKIFKYAEGTTYKYNYEGKIEISLSSAEGQVTSTEVKALVLLTQQADCNQVLRLQNVQIIGPNGKKLGSIPDIERPIRLNFHDGHIEDSICIEDGDTQNSLNVKRAVASLFQVRPRDAHETDVFGVCPTETAQHNEGGDVIVQKRRDLNKCAYRENVRQDFFRTTFNLDSEIKASPMLNGDYSAKLRIKNGILDQATANERYLYVPFSVGEHGARAEVNSKLHLVGTSKENPTVKWSKPRTILFENPHPVVAPTSNVNTVVNAVKEVDKTVDIVVGEQTARQFVNLVKTVRVAKKDDLLAAYNQVKSGAGLKNKDVAKRAFFDALMQAGSGDAVETALMLIKSNELNEVEKRFAYIGLSVVKHATEGSLNAATVLLNQPDLPQEAYLGIGNLAGRYCSQHSCENVEAINKLTQRLIQKLGSGKPANKKSETEMVFALKALKNFGHLNDNTLQKIIAVAQNKQAPNRLRVVALETYAAAPCKDKLRNSALHVLQDIQQDSEVRIKAYLALAQCPTAKIGNAVKAMLAKEPSYQVGGFISSHIRGIRNSANPDLQLASQHLGFSLPKKFPVDPRKYSFYNEFSYSVDTLGALASVQQDNIYSQDSWLLRSHRLNLTAEVFGHTFNFMELAVRQENLDKLVEHYFGPKGLLKASSISELLKINGEAASELFMYLERKLSETLRSRRDVSRAEIENIGKAVQIKENELNKDLDVDVSVKLFGSEVLFANLNGNQQELSPLAIIDKIIDGFSKGLDKLKGFKETLRSNMIFLDAELDYPTGLGFPLRLAVEGTSNLQVQAEGQVDVRALFNNRDTTAHVKLIPSASIEVAGRMTLDALVAENGLKVASTLYTATGGDITINLFSGKNDGVDVKFGLPVQDQKIISANHEIVFVNREQNGHESLSPLKFAQAKDFSICLDQLSPFIGVAFCAEVNGPNLAGQKVPLLPFPLAGDAKIGVNIENEDVLEYHLRASQSNFRNGEILIETVGKNKQNKFSVQITGEYSPEHYVKAVFNSPVKSGSVEARVTDSGKEKSLLLKASHDQEEFHLKVGVAISGTSERAVYNPILDYKGPGGEQQLPVNVEGQIILEQKGRSKKYNFNNVRLTLPNTKVISINGNIGNDDRDLFSDLTIAEGQLSGTVKGRLHVDELLLKLNAEVTNTFNPMVNFNLKGEVKRTRDHSQYDSTWQLIHGPDLSSKKNILTITNSVTRRYKNSNDYTVGCKHRLTYPLVGVNAAFEFEQTPKSLDYELDFAYADIKFGSELEVEVNKKVDGDFGLQFEIHGLKNKVALRANRQVTGYQSKIDNELSINGMKMEVRGTIKHQLKPNDVDIGADLTVILPTHPTPFKVDSGLKYNPEEVDVHHKVTSGSATVIDAFIKADKDGNANGNVKVNIKDVVIINGQLKAVKGIGNGDILIDVQSLKKEVKLVSNFQVQPPTTYIIELTVYPSYESKKDQKIVLSTNNKISSTNVDSRNSIDVLGRKLEANIKGTKSGDLSSGKVNGEIEVILPTDQYLLGKVSCDHKDSNRILNGHSLVSLEYRQNKNTNGRKVSVSTTYKDTNPDEGVYDTTVNVAADDSNGKNINGDFVFKSGKQGEARVVEGSNKIYGSILPNPLSVLWKAKCHAGVGDYGISSSYGPNAALKIDGKYDLENTDRPLSGEVKLELTTPSKALRTLKAGASGSLSAPKGPSESAQVQGTVNLFADDDGSVPDPIIDFSGEGLVKASEKDGEIKGSINYGKLGPVSAAAGYSVKENGKQKQLNGNVAVQYGQGKNLKVEGSVSRKDENNYNLDATIITPYEGYKKTVLSVDTERSEDRNHVKSKVALTSDGKEWKVDTEISASQIAPLVNIQVKCPKGKRSQLYVKANRASASQFGGEFKILCEERDFLLEGKLDANVDTIENFNIKGNVNSPALKLNKISFEAHNQPGKTGRKIQVVVKSANQNLMSGSTNYQAREEHGKYIVEGSGSFKIKEETRAANFKYIISNLSSAKNGEEGFEIAFDGAIGNNAVDAELKVTNKQFRILNSYCEKNKECAHFEVDSKESGEDLDNYQHVLEITVDLRKLGIPNQFGLKSVTNLKNRQLDHTVDVHFQSQESSKYQYSVYLHPKQAAVTLTTPKRIVSLEATVDTSEVIEKGGKVSGEVAFYLDKQNQPNKKAAVTGSVDYDVAKKSIKGEAKLSHPGLNRGVSITRYGYYTFSTLIPEPSLSVTFASKLNENKPLIDYDISLEAIADIFADPAQKLVTTYKYEQRVNAKLVSFLENMEIKSAGLGIDSRYAQEGKFNRESLDGFYNAHVTYQVGNSNYNNAISLKGGRNNYELLLKLLNVELLKATGKMNLNKESQTIDSEVSSYNKEVLVSHVEIKKLSTIFATVGFKNTPKDKLQFNAGLVPGQVADLRADHLTSAGKTNLFQASLKLDEANFLKPDYSVNSKEIEKVIAKSRQRLTNYISGIQNINKEWSNDIRKEVTQLGEISRKAAPDLQPLRQYYASEVDKLQKEILDDKSLKETVEVLSKLFGTIARSAGEIFLKLSEIAESLVHSLQTTFAGIVESIDKELMPQLRAVADKISVAVGDVANTAVEILAASLATVSELFEKYQPEIKQILAAVGEIGQDAGRFIQKGYAEIRKIVADVFKRISEEVKALPVFEELKAQYEELLHNGFDNVDGIVGGLREIAATIKDLIPAELPITSEINAIIDTTVDYLEKKIRQQPVDDWAVLERLVTLDINLVKKILSLINVPEEEVRRPDVPSLDLLRKLPKLVAVRFSPISYLLREDPTEEVIGFLLSLINSPRQLLPPFPLFGMVIQGRHIFTYDGKYLTFPGNCKYLLARDAVNGNFTLVGTYANGQLSAITLADKENSITLKNNGQVTLNNVASDLPARTPSLSAYRDYEMIKIKSDAGVKIECTPSLSACGVYVSGFYHSQVKGLLGRGNNEPFDDLTAANGKIAATEAEFANSYKIGNCQPVAIPTTDDASPACNKLFGWDSNMAYCYPFVDNALYKLACARGIAADVPRTEQAVASAYVGACREHGIPISVPSTLVQCLNNEKPASVGDKFSVKVPAKSADIVILVDTIKSNEVLYSDLVKPMIQDLVKTLSTKGISDVEFHLIVYGGENQWPSHVTVGGKINFKGKLPNLKFSEPSKDPRHNYYSLYPREFGDFSETLESLIHDLQLALGQTLEGQTYSEGYQYPFRAQAAKSIIAVTSKPCEVGRLFVLQKLRTLLFKNNQISLQLITPFETLKLKEAKATDVIGFNDRSVFTAAASKKKLEGSSELYKDLDYNDYCVDFTIKNRGNVFVSDNFINGKPDFRKQFIHVAAHNIAEEMLKVEEGLDCECRMINPWGARSICTEVYSKERPTKKAPVKS</sequence>
<feature type="domain" description="Vitellogenin" evidence="4">
    <location>
        <begin position="41"/>
        <end position="644"/>
    </location>
</feature>
<evidence type="ECO:0000313" key="7">
    <source>
        <dbReference type="Proteomes" id="UP001153737"/>
    </source>
</evidence>
<reference evidence="6" key="2">
    <citation type="submission" date="2022-10" db="EMBL/GenBank/DDBJ databases">
        <authorList>
            <consortium name="ENA_rothamsted_submissions"/>
            <consortium name="culmorum"/>
            <person name="King R."/>
        </authorList>
    </citation>
    <scope>NUCLEOTIDE SEQUENCE</scope>
</reference>
<dbReference type="OrthoDB" id="6484170at2759"/>